<organism evidence="2 3">
    <name type="scientific">Thalassospira profundimaris</name>
    <dbReference type="NCBI Taxonomy" id="502049"/>
    <lineage>
        <taxon>Bacteria</taxon>
        <taxon>Pseudomonadati</taxon>
        <taxon>Pseudomonadota</taxon>
        <taxon>Alphaproteobacteria</taxon>
        <taxon>Rhodospirillales</taxon>
        <taxon>Thalassospiraceae</taxon>
        <taxon>Thalassospira</taxon>
    </lineage>
</organism>
<evidence type="ECO:0000259" key="1">
    <source>
        <dbReference type="Pfam" id="PF01370"/>
    </source>
</evidence>
<dbReference type="RefSeq" id="WP_114098471.1">
    <property type="nucleotide sequence ID" value="NZ_JPWI01000007.1"/>
</dbReference>
<dbReference type="InterPro" id="IPR001509">
    <property type="entry name" value="Epimerase_deHydtase"/>
</dbReference>
<protein>
    <recommendedName>
        <fullName evidence="1">NAD-dependent epimerase/dehydratase domain-containing protein</fullName>
    </recommendedName>
</protein>
<comment type="caution">
    <text evidence="2">The sequence shown here is derived from an EMBL/GenBank/DDBJ whole genome shotgun (WGS) entry which is preliminary data.</text>
</comment>
<proteinExistence type="predicted"/>
<sequence length="77" mass="8618">MRIIVTGGAGFIGSAVCRLLAGRDDCAILNIDRQPVYVRGMKARDWLHADYQSSRESILRKHNVLERSGLGTEHHND</sequence>
<dbReference type="OrthoDB" id="9801785at2"/>
<dbReference type="Gene3D" id="3.40.50.720">
    <property type="entry name" value="NAD(P)-binding Rossmann-like Domain"/>
    <property type="match status" value="1"/>
</dbReference>
<dbReference type="Proteomes" id="UP000252255">
    <property type="component" value="Unassembled WGS sequence"/>
</dbReference>
<evidence type="ECO:0000313" key="2">
    <source>
        <dbReference type="EMBL" id="RCK45441.1"/>
    </source>
</evidence>
<name>A0A367WY59_9PROT</name>
<dbReference type="InterPro" id="IPR036291">
    <property type="entry name" value="NAD(P)-bd_dom_sf"/>
</dbReference>
<accession>A0A367WY59</accession>
<gene>
    <name evidence="2" type="ORF">TH30_12720</name>
</gene>
<dbReference type="AlphaFoldDB" id="A0A367WY59"/>
<dbReference type="Pfam" id="PF01370">
    <property type="entry name" value="Epimerase"/>
    <property type="match status" value="1"/>
</dbReference>
<dbReference type="SUPFAM" id="SSF51735">
    <property type="entry name" value="NAD(P)-binding Rossmann-fold domains"/>
    <property type="match status" value="1"/>
</dbReference>
<reference evidence="2 3" key="1">
    <citation type="submission" date="2014-07" db="EMBL/GenBank/DDBJ databases">
        <title>Draft genome sequence of Thalassospira profundimaris PR54-5.</title>
        <authorList>
            <person name="Lai Q."/>
            <person name="Shao Z."/>
        </authorList>
    </citation>
    <scope>NUCLEOTIDE SEQUENCE [LARGE SCALE GENOMIC DNA]</scope>
    <source>
        <strain evidence="2 3">PR54-5</strain>
    </source>
</reference>
<evidence type="ECO:0000313" key="3">
    <source>
        <dbReference type="Proteomes" id="UP000252255"/>
    </source>
</evidence>
<dbReference type="EMBL" id="JPWI01000007">
    <property type="protein sequence ID" value="RCK45441.1"/>
    <property type="molecule type" value="Genomic_DNA"/>
</dbReference>
<feature type="domain" description="NAD-dependent epimerase/dehydratase" evidence="1">
    <location>
        <begin position="3"/>
        <end position="39"/>
    </location>
</feature>